<dbReference type="InterPro" id="IPR036063">
    <property type="entry name" value="Smr_dom_sf"/>
</dbReference>
<dbReference type="Gene3D" id="2.60.40.1600">
    <property type="entry name" value="Smr-associated-like"/>
    <property type="match status" value="1"/>
</dbReference>
<organism evidence="3 4">
    <name type="scientific">Carboxylicivirga linearis</name>
    <dbReference type="NCBI Taxonomy" id="1628157"/>
    <lineage>
        <taxon>Bacteria</taxon>
        <taxon>Pseudomonadati</taxon>
        <taxon>Bacteroidota</taxon>
        <taxon>Bacteroidia</taxon>
        <taxon>Marinilabiliales</taxon>
        <taxon>Marinilabiliaceae</taxon>
        <taxon>Carboxylicivirga</taxon>
    </lineage>
</organism>
<dbReference type="PROSITE" id="PS50828">
    <property type="entry name" value="SMR"/>
    <property type="match status" value="1"/>
</dbReference>
<dbReference type="InterPro" id="IPR018598">
    <property type="entry name" value="DUF2027"/>
</dbReference>
<dbReference type="InterPro" id="IPR002625">
    <property type="entry name" value="Smr_dom"/>
</dbReference>
<feature type="compositionally biased region" description="Acidic residues" evidence="1">
    <location>
        <begin position="61"/>
        <end position="79"/>
    </location>
</feature>
<name>A0ABS5JS60_9BACT</name>
<keyword evidence="4" id="KW-1185">Reference proteome</keyword>
<evidence type="ECO:0000313" key="4">
    <source>
        <dbReference type="Proteomes" id="UP000708576"/>
    </source>
</evidence>
<evidence type="ECO:0000256" key="1">
    <source>
        <dbReference type="SAM" id="MobiDB-lite"/>
    </source>
</evidence>
<dbReference type="RefSeq" id="WP_212214494.1">
    <property type="nucleotide sequence ID" value="NZ_JAGUCO010000002.1"/>
</dbReference>
<dbReference type="SUPFAM" id="SSF158949">
    <property type="entry name" value="Smr-associated domain-like"/>
    <property type="match status" value="1"/>
</dbReference>
<comment type="caution">
    <text evidence="3">The sequence shown here is derived from an EMBL/GenBank/DDBJ whole genome shotgun (WGS) entry which is preliminary data.</text>
</comment>
<sequence>MKVKAGDIVRFLNISGGGTVSRVEGKLAFVEDEDGFEVPVMVNELVVIKDEKPSTPQASEQSEEEVEEESYEYTEEEGGDDDPKFYVAFLPGEKKGVESGHLRIQLVNDSNYFAYYTISKKQKDETLELQFNGLIEPNTKISLDKRTVLQLDDRIWKVSILMFKKGKAYKELPAVSTEIKIKAARFFKENSFADNDYYHEKAVLLPVIKGDFEKKLEQLTQNEVDQVLREKEAKPVRKKYAKRDEPGILEVDLHIDELIDTTAGLSKGEILNIQVDKFKQVMKDNAKFKGKKLVFIHGVGTGTLKNEIRRLLERQYKQHNYQDASFREYGYGATMVII</sequence>
<dbReference type="Pfam" id="PF09640">
    <property type="entry name" value="DUF2027"/>
    <property type="match status" value="1"/>
</dbReference>
<dbReference type="Gene3D" id="3.30.1370.110">
    <property type="match status" value="1"/>
</dbReference>
<dbReference type="Proteomes" id="UP000708576">
    <property type="component" value="Unassembled WGS sequence"/>
</dbReference>
<reference evidence="3 4" key="1">
    <citation type="journal article" date="2015" name="Int. J. Syst. Evol. Microbiol.">
        <title>Carboxylicivirga linearis sp. nov., isolated from a sea cucumber culture pond.</title>
        <authorList>
            <person name="Wang F.Q."/>
            <person name="Zhou Y.X."/>
            <person name="Lin X.Z."/>
            <person name="Chen G.J."/>
            <person name="Du Z.J."/>
        </authorList>
    </citation>
    <scope>NUCLEOTIDE SEQUENCE [LARGE SCALE GENOMIC DNA]</scope>
    <source>
        <strain evidence="3 4">FB218</strain>
    </source>
</reference>
<evidence type="ECO:0000259" key="2">
    <source>
        <dbReference type="PROSITE" id="PS50828"/>
    </source>
</evidence>
<evidence type="ECO:0000313" key="3">
    <source>
        <dbReference type="EMBL" id="MBS2097724.1"/>
    </source>
</evidence>
<proteinExistence type="predicted"/>
<gene>
    <name evidence="3" type="ORF">KEM10_05490</name>
</gene>
<dbReference type="Pfam" id="PF01713">
    <property type="entry name" value="Smr"/>
    <property type="match status" value="1"/>
</dbReference>
<protein>
    <submittedName>
        <fullName evidence="3">DUF2027 domain-containing protein</fullName>
    </submittedName>
</protein>
<dbReference type="InterPro" id="IPR036781">
    <property type="entry name" value="Smr_assoc-like_sf"/>
</dbReference>
<feature type="domain" description="Smr" evidence="2">
    <location>
        <begin position="291"/>
        <end position="338"/>
    </location>
</feature>
<dbReference type="EMBL" id="JAGUCO010000002">
    <property type="protein sequence ID" value="MBS2097724.1"/>
    <property type="molecule type" value="Genomic_DNA"/>
</dbReference>
<feature type="region of interest" description="Disordered" evidence="1">
    <location>
        <begin position="51"/>
        <end position="79"/>
    </location>
</feature>
<accession>A0ABS5JS60</accession>